<keyword evidence="1" id="KW-0472">Membrane</keyword>
<dbReference type="AlphaFoldDB" id="A0AAN7TZI0"/>
<evidence type="ECO:0000313" key="2">
    <source>
        <dbReference type="EMBL" id="KAK5578363.1"/>
    </source>
</evidence>
<keyword evidence="1" id="KW-0812">Transmembrane</keyword>
<keyword evidence="3" id="KW-1185">Reference proteome</keyword>
<accession>A0AAN7TZI0</accession>
<proteinExistence type="predicted"/>
<sequence>MELLKKSLSVVKNVVCNFLYEKIKIDEKINVDGIDSGPGMSKRLTTSTNINVVLVLIIALIIFILMLDGV</sequence>
<protein>
    <submittedName>
        <fullName evidence="2">Uncharacterized protein</fullName>
    </submittedName>
</protein>
<feature type="transmembrane region" description="Helical" evidence="1">
    <location>
        <begin position="50"/>
        <end position="67"/>
    </location>
</feature>
<reference evidence="2 3" key="1">
    <citation type="submission" date="2023-11" db="EMBL/GenBank/DDBJ databases">
        <title>Dfirmibasis_genome.</title>
        <authorList>
            <person name="Edelbroek B."/>
            <person name="Kjellin J."/>
            <person name="Jerlstrom-Hultqvist J."/>
            <person name="Soderbom F."/>
        </authorList>
    </citation>
    <scope>NUCLEOTIDE SEQUENCE [LARGE SCALE GENOMIC DNA]</scope>
    <source>
        <strain evidence="2 3">TNS-C-14</strain>
    </source>
</reference>
<keyword evidence="1" id="KW-1133">Transmembrane helix</keyword>
<dbReference type="EMBL" id="JAVFKY010000003">
    <property type="protein sequence ID" value="KAK5578363.1"/>
    <property type="molecule type" value="Genomic_DNA"/>
</dbReference>
<evidence type="ECO:0000313" key="3">
    <source>
        <dbReference type="Proteomes" id="UP001344447"/>
    </source>
</evidence>
<comment type="caution">
    <text evidence="2">The sequence shown here is derived from an EMBL/GenBank/DDBJ whole genome shotgun (WGS) entry which is preliminary data.</text>
</comment>
<organism evidence="2 3">
    <name type="scientific">Dictyostelium firmibasis</name>
    <dbReference type="NCBI Taxonomy" id="79012"/>
    <lineage>
        <taxon>Eukaryota</taxon>
        <taxon>Amoebozoa</taxon>
        <taxon>Evosea</taxon>
        <taxon>Eumycetozoa</taxon>
        <taxon>Dictyostelia</taxon>
        <taxon>Dictyosteliales</taxon>
        <taxon>Dictyosteliaceae</taxon>
        <taxon>Dictyostelium</taxon>
    </lineage>
</organism>
<evidence type="ECO:0000256" key="1">
    <source>
        <dbReference type="SAM" id="Phobius"/>
    </source>
</evidence>
<gene>
    <name evidence="2" type="ORF">RB653_008033</name>
</gene>
<name>A0AAN7TZI0_9MYCE</name>
<dbReference type="Proteomes" id="UP001344447">
    <property type="component" value="Unassembled WGS sequence"/>
</dbReference>